<gene>
    <name evidence="1" type="ORF">CINCED_3A023287</name>
</gene>
<proteinExistence type="predicted"/>
<reference evidence="1 2" key="1">
    <citation type="submission" date="2019-08" db="EMBL/GenBank/DDBJ databases">
        <authorList>
            <person name="Alioto T."/>
            <person name="Alioto T."/>
            <person name="Gomez Garrido J."/>
        </authorList>
    </citation>
    <scope>NUCLEOTIDE SEQUENCE [LARGE SCALE GENOMIC DNA]</scope>
</reference>
<dbReference type="AlphaFoldDB" id="A0A5E4MAG9"/>
<evidence type="ECO:0000313" key="1">
    <source>
        <dbReference type="EMBL" id="VVC29093.1"/>
    </source>
</evidence>
<organism evidence="1 2">
    <name type="scientific">Cinara cedri</name>
    <dbReference type="NCBI Taxonomy" id="506608"/>
    <lineage>
        <taxon>Eukaryota</taxon>
        <taxon>Metazoa</taxon>
        <taxon>Ecdysozoa</taxon>
        <taxon>Arthropoda</taxon>
        <taxon>Hexapoda</taxon>
        <taxon>Insecta</taxon>
        <taxon>Pterygota</taxon>
        <taxon>Neoptera</taxon>
        <taxon>Paraneoptera</taxon>
        <taxon>Hemiptera</taxon>
        <taxon>Sternorrhyncha</taxon>
        <taxon>Aphidomorpha</taxon>
        <taxon>Aphidoidea</taxon>
        <taxon>Aphididae</taxon>
        <taxon>Lachninae</taxon>
        <taxon>Cinara</taxon>
    </lineage>
</organism>
<protein>
    <submittedName>
        <fullName evidence="1">Uncharacterized protein</fullName>
    </submittedName>
</protein>
<name>A0A5E4MAG9_9HEMI</name>
<dbReference type="EMBL" id="CABPRJ010000487">
    <property type="protein sequence ID" value="VVC29093.1"/>
    <property type="molecule type" value="Genomic_DNA"/>
</dbReference>
<accession>A0A5E4MAG9</accession>
<dbReference type="Proteomes" id="UP000325440">
    <property type="component" value="Unassembled WGS sequence"/>
</dbReference>
<keyword evidence="2" id="KW-1185">Reference proteome</keyword>
<sequence length="300" mass="35008">MDSTGQLASDSSSSVIEGNINCPTESRDLCDGDGRHLEKAAPGVFKNNDQVPFFSSKLFKSTIKMVMLNNQIRKILNTANNENFNQESINGFASDLLKNDFLFYIELFLETTQFRIIENRIKMLLMRFDDTKSNIVYLSSYLVSIFGKITERYFIPPNELKFKLNLFIDVILVYIKKIDDALRKKWFSYDAFMDWICFMANVIMPKDRYVSVNEENVIENAYLYFSYVSNSRYTLFDNLTSKKIPLPDTNSDCILRIGQPSIRKYEENPFVQGGNIKRIKVTKRNNVIDESRKRLRRLLK</sequence>
<evidence type="ECO:0000313" key="2">
    <source>
        <dbReference type="Proteomes" id="UP000325440"/>
    </source>
</evidence>